<dbReference type="PANTHER" id="PTHR43744:SF9">
    <property type="entry name" value="POLYGALACTURONAN_RHAMNOGALACTURONAN TRANSPORT SYSTEM PERMEASE PROTEIN YTCP"/>
    <property type="match status" value="1"/>
</dbReference>
<evidence type="ECO:0000256" key="6">
    <source>
        <dbReference type="ARBA" id="ARBA00023136"/>
    </source>
</evidence>
<dbReference type="STRING" id="1178515.SY83_13400"/>
<accession>A0A172TPS5</accession>
<dbReference type="CDD" id="cd06261">
    <property type="entry name" value="TM_PBP2"/>
    <property type="match status" value="1"/>
</dbReference>
<dbReference type="PATRIC" id="fig|1178515.4.peg.2687"/>
<comment type="similarity">
    <text evidence="7">Belongs to the binding-protein-dependent transport system permease family.</text>
</comment>
<keyword evidence="10" id="KW-1185">Reference proteome</keyword>
<evidence type="ECO:0000256" key="3">
    <source>
        <dbReference type="ARBA" id="ARBA00022475"/>
    </source>
</evidence>
<evidence type="ECO:0000256" key="1">
    <source>
        <dbReference type="ARBA" id="ARBA00004651"/>
    </source>
</evidence>
<evidence type="ECO:0000313" key="10">
    <source>
        <dbReference type="Proteomes" id="UP000076927"/>
    </source>
</evidence>
<name>A0A172TPS5_9BACL</name>
<keyword evidence="4 7" id="KW-0812">Transmembrane</keyword>
<feature type="transmembrane region" description="Helical" evidence="7">
    <location>
        <begin position="132"/>
        <end position="153"/>
    </location>
</feature>
<dbReference type="InterPro" id="IPR000515">
    <property type="entry name" value="MetI-like"/>
</dbReference>
<comment type="subcellular location">
    <subcellularLocation>
        <location evidence="1 7">Cell membrane</location>
        <topology evidence="1 7">Multi-pass membrane protein</topology>
    </subcellularLocation>
</comment>
<feature type="transmembrane region" description="Helical" evidence="7">
    <location>
        <begin position="174"/>
        <end position="199"/>
    </location>
</feature>
<keyword evidence="6 7" id="KW-0472">Membrane</keyword>
<evidence type="ECO:0000256" key="2">
    <source>
        <dbReference type="ARBA" id="ARBA00022448"/>
    </source>
</evidence>
<feature type="domain" description="ABC transmembrane type-1" evidence="8">
    <location>
        <begin position="66"/>
        <end position="268"/>
    </location>
</feature>
<dbReference type="PROSITE" id="PS50928">
    <property type="entry name" value="ABC_TM1"/>
    <property type="match status" value="1"/>
</dbReference>
<dbReference type="EMBL" id="CP011388">
    <property type="protein sequence ID" value="ANE48914.1"/>
    <property type="molecule type" value="Genomic_DNA"/>
</dbReference>
<gene>
    <name evidence="9" type="ORF">SY83_13400</name>
</gene>
<keyword evidence="2 7" id="KW-0813">Transport</keyword>
<proteinExistence type="inferred from homology"/>
<dbReference type="Pfam" id="PF00528">
    <property type="entry name" value="BPD_transp_1"/>
    <property type="match status" value="1"/>
</dbReference>
<evidence type="ECO:0000256" key="7">
    <source>
        <dbReference type="RuleBase" id="RU363032"/>
    </source>
</evidence>
<evidence type="ECO:0000313" key="9">
    <source>
        <dbReference type="EMBL" id="ANE48914.1"/>
    </source>
</evidence>
<keyword evidence="5 7" id="KW-1133">Transmembrane helix</keyword>
<evidence type="ECO:0000256" key="4">
    <source>
        <dbReference type="ARBA" id="ARBA00022692"/>
    </source>
</evidence>
<dbReference type="GO" id="GO:0055085">
    <property type="term" value="P:transmembrane transport"/>
    <property type="evidence" value="ECO:0007669"/>
    <property type="project" value="InterPro"/>
</dbReference>
<dbReference type="Gene3D" id="1.10.3720.10">
    <property type="entry name" value="MetI-like"/>
    <property type="match status" value="1"/>
</dbReference>
<sequence length="283" mass="31020">MIDGLLYAFLAALSLLVIVPFGHLLAVSLSPAEYSLGGNFFLIPKDFTLEAYKYLLTSSDRFLIAIKNTVYLTVLGTIVNLAVSITLAYGLSKKFLPGRSLMLLLIFFTMIFSAGLIPTYLLVQSLGLLDTYWAIILPGATNAFTVFVMKTFFQGLPESLDEAARIDGAGEVRILLAVVIPLSMPIIATFSLFFMVGHWNQFFQAILYMSDSDKWPIQVLLRQMILSANASIGAEVSSEAMEFQIGNNVKMAAVILALVPIVLVYPFLQKYFASGALLGSVKE</sequence>
<dbReference type="SUPFAM" id="SSF161098">
    <property type="entry name" value="MetI-like"/>
    <property type="match status" value="1"/>
</dbReference>
<organism evidence="9 10">
    <name type="scientific">Paenibacillus swuensis</name>
    <dbReference type="NCBI Taxonomy" id="1178515"/>
    <lineage>
        <taxon>Bacteria</taxon>
        <taxon>Bacillati</taxon>
        <taxon>Bacillota</taxon>
        <taxon>Bacilli</taxon>
        <taxon>Bacillales</taxon>
        <taxon>Paenibacillaceae</taxon>
        <taxon>Paenibacillus</taxon>
    </lineage>
</organism>
<dbReference type="AlphaFoldDB" id="A0A172TPS5"/>
<dbReference type="KEGG" id="pswu:SY83_13400"/>
<protein>
    <submittedName>
        <fullName evidence="9">ABC transporter permease</fullName>
    </submittedName>
</protein>
<feature type="transmembrane region" description="Helical" evidence="7">
    <location>
        <begin position="70"/>
        <end position="89"/>
    </location>
</feature>
<reference evidence="9 10" key="1">
    <citation type="submission" date="2015-01" db="EMBL/GenBank/DDBJ databases">
        <title>Paenibacillus swuensis/DY6/whole genome sequencing.</title>
        <authorList>
            <person name="Kim M.K."/>
            <person name="Srinivasan S."/>
            <person name="Lee J.-J."/>
        </authorList>
    </citation>
    <scope>NUCLEOTIDE SEQUENCE [LARGE SCALE GENOMIC DNA]</scope>
    <source>
        <strain evidence="9 10">DY6</strain>
    </source>
</reference>
<dbReference type="GO" id="GO:0005886">
    <property type="term" value="C:plasma membrane"/>
    <property type="evidence" value="ECO:0007669"/>
    <property type="project" value="UniProtKB-SubCell"/>
</dbReference>
<evidence type="ECO:0000259" key="8">
    <source>
        <dbReference type="PROSITE" id="PS50928"/>
    </source>
</evidence>
<dbReference type="InterPro" id="IPR035906">
    <property type="entry name" value="MetI-like_sf"/>
</dbReference>
<dbReference type="PANTHER" id="PTHR43744">
    <property type="entry name" value="ABC TRANSPORTER PERMEASE PROTEIN MG189-RELATED-RELATED"/>
    <property type="match status" value="1"/>
</dbReference>
<keyword evidence="3" id="KW-1003">Cell membrane</keyword>
<evidence type="ECO:0000256" key="5">
    <source>
        <dbReference type="ARBA" id="ARBA00022989"/>
    </source>
</evidence>
<dbReference type="Proteomes" id="UP000076927">
    <property type="component" value="Chromosome"/>
</dbReference>
<feature type="transmembrane region" description="Helical" evidence="7">
    <location>
        <begin position="101"/>
        <end position="120"/>
    </location>
</feature>
<feature type="transmembrane region" description="Helical" evidence="7">
    <location>
        <begin position="249"/>
        <end position="268"/>
    </location>
</feature>